<dbReference type="AlphaFoldDB" id="A0A401UTH5"/>
<proteinExistence type="predicted"/>
<dbReference type="RefSeq" id="WP_125005697.1">
    <property type="nucleotide sequence ID" value="NZ_BHYK01000040.1"/>
</dbReference>
<evidence type="ECO:0000313" key="2">
    <source>
        <dbReference type="EMBL" id="GCD12758.1"/>
    </source>
</evidence>
<gene>
    <name evidence="2" type="ORF">Ctaglu_43810</name>
</gene>
<keyword evidence="3" id="KW-1185">Reference proteome</keyword>
<keyword evidence="1" id="KW-0812">Transmembrane</keyword>
<sequence length="124" mass="13725">MNYLDKLAKNIEFNGKKQKVSNHKSFLALSVVGVAIGGAALALFTKNCSREAKKNVTDNLEDNNGNIKKDIDENASIVEDINLNRDEIEDTLKNVGEESIGDVGIAMEHALEDDYDEKQNEDKN</sequence>
<feature type="transmembrane region" description="Helical" evidence="1">
    <location>
        <begin position="26"/>
        <end position="44"/>
    </location>
</feature>
<name>A0A401UTH5_9CLOT</name>
<evidence type="ECO:0000256" key="1">
    <source>
        <dbReference type="SAM" id="Phobius"/>
    </source>
</evidence>
<reference evidence="2 3" key="1">
    <citation type="submission" date="2018-11" db="EMBL/GenBank/DDBJ databases">
        <title>Genome sequencing and assembly of Clostridium tagluense strain A121.</title>
        <authorList>
            <person name="Murakami T."/>
            <person name="Segawa T."/>
            <person name="Shcherbakova V.A."/>
            <person name="Mori H."/>
            <person name="Yoshimura Y."/>
        </authorList>
    </citation>
    <scope>NUCLEOTIDE SEQUENCE [LARGE SCALE GENOMIC DNA]</scope>
    <source>
        <strain evidence="2 3">A121</strain>
    </source>
</reference>
<dbReference type="EMBL" id="BHYK01000040">
    <property type="protein sequence ID" value="GCD12758.1"/>
    <property type="molecule type" value="Genomic_DNA"/>
</dbReference>
<accession>A0A401UTH5</accession>
<keyword evidence="1" id="KW-1133">Transmembrane helix</keyword>
<protein>
    <submittedName>
        <fullName evidence="2">Uncharacterized protein</fullName>
    </submittedName>
</protein>
<keyword evidence="1" id="KW-0472">Membrane</keyword>
<organism evidence="2 3">
    <name type="scientific">Clostridium tagluense</name>
    <dbReference type="NCBI Taxonomy" id="360422"/>
    <lineage>
        <taxon>Bacteria</taxon>
        <taxon>Bacillati</taxon>
        <taxon>Bacillota</taxon>
        <taxon>Clostridia</taxon>
        <taxon>Eubacteriales</taxon>
        <taxon>Clostridiaceae</taxon>
        <taxon>Clostridium</taxon>
    </lineage>
</organism>
<evidence type="ECO:0000313" key="3">
    <source>
        <dbReference type="Proteomes" id="UP000287872"/>
    </source>
</evidence>
<dbReference type="Proteomes" id="UP000287872">
    <property type="component" value="Unassembled WGS sequence"/>
</dbReference>
<comment type="caution">
    <text evidence="2">The sequence shown here is derived from an EMBL/GenBank/DDBJ whole genome shotgun (WGS) entry which is preliminary data.</text>
</comment>